<name>A0AAV0BEP7_PHAPC</name>
<dbReference type="AlphaFoldDB" id="A0AAV0BEP7"/>
<proteinExistence type="predicted"/>
<sequence>MENLNAMKSLEPRPFLIETIKTLLSVEIKKSGPFDLEGKRKYSSPYNRDLLDLLEKKLQSVMPKELDEFEFQDGFLITIKENFWSNNLGMFFTSEKLIPGIFLRVDFDSQTKKRRCSWIRFSAKGLKNNKKKIPAKYFSFTEVFTSFIKFENLSRFFYTDNIRQKSILFFDNLNKSLLKGKEGYGHKRKTPENAILNQIWLGMNGFLAYVHAINAIILPSESLVPLKQEQLVAKQEEAFKFFCDLHKDFEKFCSKQRAKKCPRRSFTIKTENLSFEEIRDNSMNQLFESKLSRNKVAWIYIELWLIKCRPELQNINFGFLRKQNIIKRSKFQSLIDRMCLIFFSGMVKRETLEHEKLAERELQI</sequence>
<protein>
    <submittedName>
        <fullName evidence="1">Expressed protein</fullName>
    </submittedName>
</protein>
<keyword evidence="2" id="KW-1185">Reference proteome</keyword>
<reference evidence="1" key="1">
    <citation type="submission" date="2022-06" db="EMBL/GenBank/DDBJ databases">
        <authorList>
            <consortium name="SYNGENTA / RWTH Aachen University"/>
        </authorList>
    </citation>
    <scope>NUCLEOTIDE SEQUENCE</scope>
</reference>
<gene>
    <name evidence="1" type="ORF">PPACK8108_LOCUS18285</name>
</gene>
<evidence type="ECO:0000313" key="2">
    <source>
        <dbReference type="Proteomes" id="UP001153365"/>
    </source>
</evidence>
<evidence type="ECO:0000313" key="1">
    <source>
        <dbReference type="EMBL" id="CAH7684214.1"/>
    </source>
</evidence>
<accession>A0AAV0BEP7</accession>
<comment type="caution">
    <text evidence="1">The sequence shown here is derived from an EMBL/GenBank/DDBJ whole genome shotgun (WGS) entry which is preliminary data.</text>
</comment>
<organism evidence="1 2">
    <name type="scientific">Phakopsora pachyrhizi</name>
    <name type="common">Asian soybean rust disease fungus</name>
    <dbReference type="NCBI Taxonomy" id="170000"/>
    <lineage>
        <taxon>Eukaryota</taxon>
        <taxon>Fungi</taxon>
        <taxon>Dikarya</taxon>
        <taxon>Basidiomycota</taxon>
        <taxon>Pucciniomycotina</taxon>
        <taxon>Pucciniomycetes</taxon>
        <taxon>Pucciniales</taxon>
        <taxon>Phakopsoraceae</taxon>
        <taxon>Phakopsora</taxon>
    </lineage>
</organism>
<dbReference type="EMBL" id="CALTRL010005262">
    <property type="protein sequence ID" value="CAH7684214.1"/>
    <property type="molecule type" value="Genomic_DNA"/>
</dbReference>
<dbReference type="Proteomes" id="UP001153365">
    <property type="component" value="Unassembled WGS sequence"/>
</dbReference>